<protein>
    <recommendedName>
        <fullName evidence="2">non-specific serine/threonine protein kinase</fullName>
        <ecNumber evidence="2">2.7.11.1</ecNumber>
    </recommendedName>
</protein>
<dbReference type="PROSITE" id="PS00109">
    <property type="entry name" value="PROTEIN_KINASE_TYR"/>
    <property type="match status" value="1"/>
</dbReference>
<comment type="similarity">
    <text evidence="1">Belongs to the protein kinase superfamily. BUD32 family.</text>
</comment>
<dbReference type="InterPro" id="IPR011009">
    <property type="entry name" value="Kinase-like_dom_sf"/>
</dbReference>
<dbReference type="KEGG" id="naer:MJ1_0332"/>
<keyword evidence="3 12" id="KW-0723">Serine/threonine-protein kinase</keyword>
<proteinExistence type="inferred from homology"/>
<dbReference type="SMART" id="SM00220">
    <property type="entry name" value="S_TKc"/>
    <property type="match status" value="1"/>
</dbReference>
<gene>
    <name evidence="12" type="ORF">MJ1_0332</name>
</gene>
<keyword evidence="5" id="KW-0819">tRNA processing</keyword>
<evidence type="ECO:0000259" key="11">
    <source>
        <dbReference type="PROSITE" id="PS50011"/>
    </source>
</evidence>
<keyword evidence="6" id="KW-0547">Nucleotide-binding</keyword>
<dbReference type="EC" id="2.7.11.1" evidence="2"/>
<evidence type="ECO:0000256" key="7">
    <source>
        <dbReference type="ARBA" id="ARBA00022777"/>
    </source>
</evidence>
<dbReference type="AlphaFoldDB" id="A0A915SIA0"/>
<organism evidence="12 13">
    <name type="scientific">Nanobdella aerobiophila</name>
    <dbReference type="NCBI Taxonomy" id="2586965"/>
    <lineage>
        <taxon>Archaea</taxon>
        <taxon>Nanobdellota</taxon>
        <taxon>Nanobdellia</taxon>
        <taxon>Nanobdellales</taxon>
        <taxon>Nanobdellaceae</taxon>
        <taxon>Nanobdella</taxon>
    </lineage>
</organism>
<sequence length="237" mass="28883">MKYELIGHGAEAKLYLIETNEKKDNYIFRFNKDLLKKLDIDYKEFEINYKENKIILKYRYKKKYRNEIIDNRLRKYRTRIEIKILEKLYNKVNVPELIYNDEDFGIIIMSYIDGYKLSEYIEKLDYNNILYNIGKSIGIMHKNNIVHGDLTTANMIYKDNNIYFIDFGLSFFSKRIEDFAVDIHLFKEIFKSNHWKIYGSFNKFIEGYKESFNDRYKDIIDRLKKVEARGRYKSILF</sequence>
<accession>A0A915SIA0</accession>
<dbReference type="GO" id="GO:0005829">
    <property type="term" value="C:cytosol"/>
    <property type="evidence" value="ECO:0007669"/>
    <property type="project" value="TreeGrafter"/>
</dbReference>
<dbReference type="InterPro" id="IPR000719">
    <property type="entry name" value="Prot_kinase_dom"/>
</dbReference>
<keyword evidence="13" id="KW-1185">Reference proteome</keyword>
<dbReference type="GeneID" id="74568283"/>
<dbReference type="Gene3D" id="3.30.200.20">
    <property type="entry name" value="Phosphorylase Kinase, domain 1"/>
    <property type="match status" value="1"/>
</dbReference>
<keyword evidence="4" id="KW-0808">Transferase</keyword>
<evidence type="ECO:0000256" key="3">
    <source>
        <dbReference type="ARBA" id="ARBA00022527"/>
    </source>
</evidence>
<dbReference type="SUPFAM" id="SSF56112">
    <property type="entry name" value="Protein kinase-like (PK-like)"/>
    <property type="match status" value="1"/>
</dbReference>
<dbReference type="InterPro" id="IPR008266">
    <property type="entry name" value="Tyr_kinase_AS"/>
</dbReference>
<evidence type="ECO:0000256" key="6">
    <source>
        <dbReference type="ARBA" id="ARBA00022741"/>
    </source>
</evidence>
<dbReference type="EMBL" id="AP019769">
    <property type="protein sequence ID" value="BBL45497.1"/>
    <property type="molecule type" value="Genomic_DNA"/>
</dbReference>
<dbReference type="InterPro" id="IPR022495">
    <property type="entry name" value="Bud32"/>
</dbReference>
<dbReference type="Pfam" id="PF01163">
    <property type="entry name" value="RIO1"/>
    <property type="match status" value="1"/>
</dbReference>
<dbReference type="NCBIfam" id="TIGR03724">
    <property type="entry name" value="arch_bud32"/>
    <property type="match status" value="1"/>
</dbReference>
<evidence type="ECO:0000256" key="8">
    <source>
        <dbReference type="ARBA" id="ARBA00022840"/>
    </source>
</evidence>
<dbReference type="GO" id="GO:0008033">
    <property type="term" value="P:tRNA processing"/>
    <property type="evidence" value="ECO:0007669"/>
    <property type="project" value="UniProtKB-KW"/>
</dbReference>
<dbReference type="Proteomes" id="UP001055553">
    <property type="component" value="Chromosome"/>
</dbReference>
<dbReference type="PANTHER" id="PTHR12209:SF0">
    <property type="entry name" value="EKC_KEOPS COMPLEX SUBUNIT TP53RK"/>
    <property type="match status" value="1"/>
</dbReference>
<dbReference type="GO" id="GO:0005524">
    <property type="term" value="F:ATP binding"/>
    <property type="evidence" value="ECO:0007669"/>
    <property type="project" value="UniProtKB-KW"/>
</dbReference>
<evidence type="ECO:0000313" key="12">
    <source>
        <dbReference type="EMBL" id="BBL45497.1"/>
    </source>
</evidence>
<keyword evidence="7 12" id="KW-0418">Kinase</keyword>
<evidence type="ECO:0000313" key="13">
    <source>
        <dbReference type="Proteomes" id="UP001055553"/>
    </source>
</evidence>
<evidence type="ECO:0000256" key="5">
    <source>
        <dbReference type="ARBA" id="ARBA00022694"/>
    </source>
</evidence>
<comment type="catalytic activity">
    <reaction evidence="9">
        <text>L-threonyl-[protein] + ATP = O-phospho-L-threonyl-[protein] + ADP + H(+)</text>
        <dbReference type="Rhea" id="RHEA:46608"/>
        <dbReference type="Rhea" id="RHEA-COMP:11060"/>
        <dbReference type="Rhea" id="RHEA-COMP:11605"/>
        <dbReference type="ChEBI" id="CHEBI:15378"/>
        <dbReference type="ChEBI" id="CHEBI:30013"/>
        <dbReference type="ChEBI" id="CHEBI:30616"/>
        <dbReference type="ChEBI" id="CHEBI:61977"/>
        <dbReference type="ChEBI" id="CHEBI:456216"/>
        <dbReference type="EC" id="2.7.11.1"/>
    </reaction>
</comment>
<feature type="domain" description="Protein kinase" evidence="11">
    <location>
        <begin position="1"/>
        <end position="237"/>
    </location>
</feature>
<evidence type="ECO:0000256" key="10">
    <source>
        <dbReference type="ARBA" id="ARBA00048679"/>
    </source>
</evidence>
<dbReference type="PANTHER" id="PTHR12209">
    <property type="entry name" value="NON-SPECIFIC SERINE/THREONINE PROTEIN KINASE"/>
    <property type="match status" value="1"/>
</dbReference>
<evidence type="ECO:0000256" key="4">
    <source>
        <dbReference type="ARBA" id="ARBA00022679"/>
    </source>
</evidence>
<evidence type="ECO:0000256" key="2">
    <source>
        <dbReference type="ARBA" id="ARBA00012513"/>
    </source>
</evidence>
<dbReference type="GO" id="GO:0004674">
    <property type="term" value="F:protein serine/threonine kinase activity"/>
    <property type="evidence" value="ECO:0007669"/>
    <property type="project" value="UniProtKB-KW"/>
</dbReference>
<comment type="catalytic activity">
    <reaction evidence="10">
        <text>L-seryl-[protein] + ATP = O-phospho-L-seryl-[protein] + ADP + H(+)</text>
        <dbReference type="Rhea" id="RHEA:17989"/>
        <dbReference type="Rhea" id="RHEA-COMP:9863"/>
        <dbReference type="Rhea" id="RHEA-COMP:11604"/>
        <dbReference type="ChEBI" id="CHEBI:15378"/>
        <dbReference type="ChEBI" id="CHEBI:29999"/>
        <dbReference type="ChEBI" id="CHEBI:30616"/>
        <dbReference type="ChEBI" id="CHEBI:83421"/>
        <dbReference type="ChEBI" id="CHEBI:456216"/>
        <dbReference type="EC" id="2.7.11.1"/>
    </reaction>
</comment>
<dbReference type="InterPro" id="IPR018934">
    <property type="entry name" value="RIO_dom"/>
</dbReference>
<dbReference type="RefSeq" id="WP_258393527.1">
    <property type="nucleotide sequence ID" value="NZ_AP019769.1"/>
</dbReference>
<dbReference type="Gene3D" id="1.10.510.10">
    <property type="entry name" value="Transferase(Phosphotransferase) domain 1"/>
    <property type="match status" value="1"/>
</dbReference>
<name>A0A915SIA0_9ARCH</name>
<evidence type="ECO:0000256" key="9">
    <source>
        <dbReference type="ARBA" id="ARBA00047899"/>
    </source>
</evidence>
<reference evidence="13" key="1">
    <citation type="journal article" date="2022" name="Int. J. Syst. Evol. Microbiol.">
        <title>Nanobdella aerobiophila gen. nov., sp. nov., a thermoacidophilic, obligate ectosymbiotic archaeon, and proposal of Nanobdellaceae fam. nov., Nanobdellales ord. nov. and Nanobdellia class. nov.</title>
        <authorList>
            <person name="Kato S."/>
            <person name="Ogasawara A."/>
            <person name="Itoh T."/>
            <person name="Sakai H.D."/>
            <person name="Shimizu M."/>
            <person name="Yuki M."/>
            <person name="Kaneko M."/>
            <person name="Takashina T."/>
            <person name="Ohkuma M."/>
        </authorList>
    </citation>
    <scope>NUCLEOTIDE SEQUENCE [LARGE SCALE GENOMIC DNA]</scope>
    <source>
        <strain evidence="13">MJ1</strain>
    </source>
</reference>
<dbReference type="PROSITE" id="PS50011">
    <property type="entry name" value="PROTEIN_KINASE_DOM"/>
    <property type="match status" value="1"/>
</dbReference>
<evidence type="ECO:0000256" key="1">
    <source>
        <dbReference type="ARBA" id="ARBA00010630"/>
    </source>
</evidence>
<keyword evidence="8" id="KW-0067">ATP-binding</keyword>